<dbReference type="EMBL" id="BMSJ01000003">
    <property type="protein sequence ID" value="GGR20801.1"/>
    <property type="molecule type" value="Genomic_DNA"/>
</dbReference>
<dbReference type="Proteomes" id="UP000642014">
    <property type="component" value="Unassembled WGS sequence"/>
</dbReference>
<evidence type="ECO:0000256" key="1">
    <source>
        <dbReference type="SAM" id="MobiDB-lite"/>
    </source>
</evidence>
<sequence length="68" mass="6966">MLDGEHPVQGDPGGPGHSPFGLDEEPGEGQPGGGAALGELRAQPPDEGGDMQITHLPGRGLGRFVWII</sequence>
<comment type="caution">
    <text evidence="2">The sequence shown here is derived from an EMBL/GenBank/DDBJ whole genome shotgun (WGS) entry which is preliminary data.</text>
</comment>
<evidence type="ECO:0000313" key="2">
    <source>
        <dbReference type="EMBL" id="GGR20801.1"/>
    </source>
</evidence>
<protein>
    <submittedName>
        <fullName evidence="2">Uncharacterized protein</fullName>
    </submittedName>
</protein>
<name>A0AAV4KG54_9ACTN</name>
<proteinExistence type="predicted"/>
<gene>
    <name evidence="2" type="ORF">GCM10010497_23920</name>
</gene>
<accession>A0AAV4KG54</accession>
<reference evidence="2 3" key="1">
    <citation type="journal article" date="2014" name="Int. J. Syst. Evol. Microbiol.">
        <title>Complete genome sequence of Corynebacterium casei LMG S-19264T (=DSM 44701T), isolated from a smear-ripened cheese.</title>
        <authorList>
            <consortium name="US DOE Joint Genome Institute (JGI-PGF)"/>
            <person name="Walter F."/>
            <person name="Albersmeier A."/>
            <person name="Kalinowski J."/>
            <person name="Ruckert C."/>
        </authorList>
    </citation>
    <scope>NUCLEOTIDE SEQUENCE [LARGE SCALE GENOMIC DNA]</scope>
    <source>
        <strain evidence="2 3">JCM 4205</strain>
    </source>
</reference>
<organism evidence="2 3">
    <name type="scientific">Streptomyces cinereoruber</name>
    <dbReference type="NCBI Taxonomy" id="67260"/>
    <lineage>
        <taxon>Bacteria</taxon>
        <taxon>Bacillati</taxon>
        <taxon>Actinomycetota</taxon>
        <taxon>Actinomycetes</taxon>
        <taxon>Kitasatosporales</taxon>
        <taxon>Streptomycetaceae</taxon>
        <taxon>Streptomyces</taxon>
    </lineage>
</organism>
<evidence type="ECO:0000313" key="3">
    <source>
        <dbReference type="Proteomes" id="UP000642014"/>
    </source>
</evidence>
<dbReference type="AlphaFoldDB" id="A0AAV4KG54"/>
<feature type="region of interest" description="Disordered" evidence="1">
    <location>
        <begin position="1"/>
        <end position="56"/>
    </location>
</feature>